<dbReference type="InterPro" id="IPR050079">
    <property type="entry name" value="DEAD_box_RNA_helicase"/>
</dbReference>
<feature type="domain" description="Helicase C-terminal" evidence="8">
    <location>
        <begin position="236"/>
        <end position="382"/>
    </location>
</feature>
<dbReference type="InterPro" id="IPR044742">
    <property type="entry name" value="DEAD/DEAH_RhlB"/>
</dbReference>
<dbReference type="PROSITE" id="PS51192">
    <property type="entry name" value="HELICASE_ATP_BIND_1"/>
    <property type="match status" value="1"/>
</dbReference>
<accession>A0A543ERX8</accession>
<dbReference type="EMBL" id="VFPE01000004">
    <property type="protein sequence ID" value="TQM24330.1"/>
    <property type="molecule type" value="Genomic_DNA"/>
</dbReference>
<dbReference type="GO" id="GO:0003676">
    <property type="term" value="F:nucleic acid binding"/>
    <property type="evidence" value="ECO:0007669"/>
    <property type="project" value="InterPro"/>
</dbReference>
<feature type="compositionally biased region" description="Basic and acidic residues" evidence="6">
    <location>
        <begin position="457"/>
        <end position="476"/>
    </location>
</feature>
<dbReference type="GO" id="GO:0003724">
    <property type="term" value="F:RNA helicase activity"/>
    <property type="evidence" value="ECO:0007669"/>
    <property type="project" value="TreeGrafter"/>
</dbReference>
<evidence type="ECO:0000259" key="8">
    <source>
        <dbReference type="PROSITE" id="PS51194"/>
    </source>
</evidence>
<evidence type="ECO:0000256" key="5">
    <source>
        <dbReference type="ARBA" id="ARBA00038437"/>
    </source>
</evidence>
<dbReference type="SMART" id="SM00490">
    <property type="entry name" value="HELICc"/>
    <property type="match status" value="1"/>
</dbReference>
<dbReference type="CDD" id="cd18787">
    <property type="entry name" value="SF2_C_DEAD"/>
    <property type="match status" value="1"/>
</dbReference>
<dbReference type="Gene3D" id="3.40.50.300">
    <property type="entry name" value="P-loop containing nucleotide triphosphate hydrolases"/>
    <property type="match status" value="2"/>
</dbReference>
<evidence type="ECO:0000256" key="3">
    <source>
        <dbReference type="ARBA" id="ARBA00022806"/>
    </source>
</evidence>
<dbReference type="InterPro" id="IPR011545">
    <property type="entry name" value="DEAD/DEAH_box_helicase_dom"/>
</dbReference>
<dbReference type="InterPro" id="IPR014001">
    <property type="entry name" value="Helicase_ATP-bd"/>
</dbReference>
<protein>
    <submittedName>
        <fullName evidence="9">Superfamily II DNA/RNA helicase</fullName>
    </submittedName>
</protein>
<evidence type="ECO:0000256" key="1">
    <source>
        <dbReference type="ARBA" id="ARBA00022741"/>
    </source>
</evidence>
<dbReference type="RefSeq" id="WP_141895369.1">
    <property type="nucleotide sequence ID" value="NZ_BAABLH010000016.1"/>
</dbReference>
<dbReference type="OrthoDB" id="9805696at2"/>
<name>A0A543ERX8_9MICO</name>
<dbReference type="PROSITE" id="PS51194">
    <property type="entry name" value="HELICASE_CTER"/>
    <property type="match status" value="1"/>
</dbReference>
<evidence type="ECO:0000256" key="4">
    <source>
        <dbReference type="ARBA" id="ARBA00022840"/>
    </source>
</evidence>
<dbReference type="GO" id="GO:0005524">
    <property type="term" value="F:ATP binding"/>
    <property type="evidence" value="ECO:0007669"/>
    <property type="project" value="UniProtKB-KW"/>
</dbReference>
<organism evidence="9 10">
    <name type="scientific">Microbacterium kyungheense</name>
    <dbReference type="NCBI Taxonomy" id="1263636"/>
    <lineage>
        <taxon>Bacteria</taxon>
        <taxon>Bacillati</taxon>
        <taxon>Actinomycetota</taxon>
        <taxon>Actinomycetes</taxon>
        <taxon>Micrococcales</taxon>
        <taxon>Microbacteriaceae</taxon>
        <taxon>Microbacterium</taxon>
    </lineage>
</organism>
<keyword evidence="3 9" id="KW-0347">Helicase</keyword>
<dbReference type="InterPro" id="IPR027417">
    <property type="entry name" value="P-loop_NTPase"/>
</dbReference>
<dbReference type="SUPFAM" id="SSF52540">
    <property type="entry name" value="P-loop containing nucleoside triphosphate hydrolases"/>
    <property type="match status" value="1"/>
</dbReference>
<dbReference type="GO" id="GO:0016787">
    <property type="term" value="F:hydrolase activity"/>
    <property type="evidence" value="ECO:0007669"/>
    <property type="project" value="UniProtKB-KW"/>
</dbReference>
<comment type="similarity">
    <text evidence="5">Belongs to the DEAD box helicase family.</text>
</comment>
<feature type="region of interest" description="Disordered" evidence="6">
    <location>
        <begin position="401"/>
        <end position="522"/>
    </location>
</feature>
<dbReference type="Proteomes" id="UP000320235">
    <property type="component" value="Unassembled WGS sequence"/>
</dbReference>
<keyword evidence="1" id="KW-0547">Nucleotide-binding</keyword>
<keyword evidence="4" id="KW-0067">ATP-binding</keyword>
<dbReference type="AlphaFoldDB" id="A0A543ERX8"/>
<sequence length="522" mass="54395">MTDMTFGALGVPQPLVTALAAAGKTTAFPIQVDTLPDTLAGRDVLGRGKTGSGKTLAFSIPMVARLGTTLAGGPRRKGRPLGLVLAPTRELATQIDAVLAPLAKAYNLTTTTIFGGVNQNRQVNALNAGVDIVVACPGRLEDLMKQGFVHLDAVEITVIDEADHMADLGFLPGVTRILGATPSGGQRLLFSATLDNGVDKLVNRFLQNEVLHSVDEAHSPVAAMTHHVFTLADADAKKDVVKALASGMGRRILFMRTKHQAKKLAKQLTSQGIPAVDLHGNLSQAARDRNLAAFSSGEVKVLVATDVAARGVHVDDVELVIHVDPPMEHKAYLHRSGRTARAGAEGAVVTLVLPEQKRDVSQLLRKAAISVEPVAVTAESAEVTALVGQVAPYVKPAPVAAPVRGGGQSQGANAQRKRAAREERTDAGGQGRGSGSGGGRRRRGGSGQGGQAQAAGQRRDAASTHEKSSHQRHDQSAGHARTGQQQAGNPRTPGRRASSGGTGKLMVGSVVRQNGGNRRGGR</sequence>
<dbReference type="Pfam" id="PF00270">
    <property type="entry name" value="DEAD"/>
    <property type="match status" value="1"/>
</dbReference>
<gene>
    <name evidence="9" type="ORF">FB391_2843</name>
</gene>
<evidence type="ECO:0000259" key="7">
    <source>
        <dbReference type="PROSITE" id="PS51192"/>
    </source>
</evidence>
<keyword evidence="10" id="KW-1185">Reference proteome</keyword>
<dbReference type="Pfam" id="PF00271">
    <property type="entry name" value="Helicase_C"/>
    <property type="match status" value="1"/>
</dbReference>
<dbReference type="PANTHER" id="PTHR47959">
    <property type="entry name" value="ATP-DEPENDENT RNA HELICASE RHLE-RELATED"/>
    <property type="match status" value="1"/>
</dbReference>
<comment type="caution">
    <text evidence="9">The sequence shown here is derived from an EMBL/GenBank/DDBJ whole genome shotgun (WGS) entry which is preliminary data.</text>
</comment>
<dbReference type="PANTHER" id="PTHR47959:SF13">
    <property type="entry name" value="ATP-DEPENDENT RNA HELICASE RHLE"/>
    <property type="match status" value="1"/>
</dbReference>
<evidence type="ECO:0000313" key="9">
    <source>
        <dbReference type="EMBL" id="TQM24330.1"/>
    </source>
</evidence>
<dbReference type="InterPro" id="IPR001650">
    <property type="entry name" value="Helicase_C-like"/>
</dbReference>
<proteinExistence type="inferred from homology"/>
<evidence type="ECO:0000313" key="10">
    <source>
        <dbReference type="Proteomes" id="UP000320235"/>
    </source>
</evidence>
<keyword evidence="2" id="KW-0378">Hydrolase</keyword>
<feature type="domain" description="Helicase ATP-binding" evidence="7">
    <location>
        <begin position="35"/>
        <end position="212"/>
    </location>
</feature>
<dbReference type="GO" id="GO:0005829">
    <property type="term" value="C:cytosol"/>
    <property type="evidence" value="ECO:0007669"/>
    <property type="project" value="TreeGrafter"/>
</dbReference>
<dbReference type="SMART" id="SM00487">
    <property type="entry name" value="DEXDc"/>
    <property type="match status" value="1"/>
</dbReference>
<evidence type="ECO:0000256" key="2">
    <source>
        <dbReference type="ARBA" id="ARBA00022801"/>
    </source>
</evidence>
<dbReference type="CDD" id="cd00268">
    <property type="entry name" value="DEADc"/>
    <property type="match status" value="1"/>
</dbReference>
<feature type="compositionally biased region" description="Gly residues" evidence="6">
    <location>
        <begin position="428"/>
        <end position="438"/>
    </location>
</feature>
<reference evidence="9 10" key="1">
    <citation type="submission" date="2019-06" db="EMBL/GenBank/DDBJ databases">
        <title>Sequencing the genomes of 1000 actinobacteria strains.</title>
        <authorList>
            <person name="Klenk H.-P."/>
        </authorList>
    </citation>
    <scope>NUCLEOTIDE SEQUENCE [LARGE SCALE GENOMIC DNA]</scope>
    <source>
        <strain evidence="9 10">DSM 105492</strain>
    </source>
</reference>
<evidence type="ECO:0000256" key="6">
    <source>
        <dbReference type="SAM" id="MobiDB-lite"/>
    </source>
</evidence>